<dbReference type="InterPro" id="IPR039420">
    <property type="entry name" value="WalR-like"/>
</dbReference>
<feature type="domain" description="HTH luxR-type" evidence="6">
    <location>
        <begin position="149"/>
        <end position="214"/>
    </location>
</feature>
<dbReference type="PANTHER" id="PTHR43214:SF24">
    <property type="entry name" value="TRANSCRIPTIONAL REGULATORY PROTEIN NARL-RELATED"/>
    <property type="match status" value="1"/>
</dbReference>
<evidence type="ECO:0000313" key="9">
    <source>
        <dbReference type="Proteomes" id="UP000322634"/>
    </source>
</evidence>
<evidence type="ECO:0000256" key="4">
    <source>
        <dbReference type="ARBA" id="ARBA00023163"/>
    </source>
</evidence>
<dbReference type="InterPro" id="IPR011006">
    <property type="entry name" value="CheY-like_superfamily"/>
</dbReference>
<evidence type="ECO:0000256" key="1">
    <source>
        <dbReference type="ARBA" id="ARBA00022553"/>
    </source>
</evidence>
<dbReference type="Gene3D" id="3.40.50.2300">
    <property type="match status" value="1"/>
</dbReference>
<dbReference type="SMART" id="SM00448">
    <property type="entry name" value="REC"/>
    <property type="match status" value="1"/>
</dbReference>
<evidence type="ECO:0000259" key="7">
    <source>
        <dbReference type="PROSITE" id="PS50110"/>
    </source>
</evidence>
<gene>
    <name evidence="8" type="ORF">FXF65_37960</name>
</gene>
<dbReference type="GO" id="GO:0006355">
    <property type="term" value="P:regulation of DNA-templated transcription"/>
    <property type="evidence" value="ECO:0007669"/>
    <property type="project" value="InterPro"/>
</dbReference>
<feature type="domain" description="Response regulatory" evidence="7">
    <location>
        <begin position="3"/>
        <end position="123"/>
    </location>
</feature>
<dbReference type="AlphaFoldDB" id="A0A5D0TSD0"/>
<dbReference type="PROSITE" id="PS50110">
    <property type="entry name" value="RESPONSE_REGULATORY"/>
    <property type="match status" value="1"/>
</dbReference>
<keyword evidence="3" id="KW-0238">DNA-binding</keyword>
<evidence type="ECO:0000256" key="5">
    <source>
        <dbReference type="PROSITE-ProRule" id="PRU00169"/>
    </source>
</evidence>
<feature type="modified residue" description="4-aspartylphosphate" evidence="5">
    <location>
        <position position="54"/>
    </location>
</feature>
<dbReference type="SUPFAM" id="SSF52172">
    <property type="entry name" value="CheY-like"/>
    <property type="match status" value="1"/>
</dbReference>
<dbReference type="EMBL" id="VSFF01000016">
    <property type="protein sequence ID" value="TYC08674.1"/>
    <property type="molecule type" value="Genomic_DNA"/>
</dbReference>
<evidence type="ECO:0000256" key="3">
    <source>
        <dbReference type="ARBA" id="ARBA00023125"/>
    </source>
</evidence>
<dbReference type="Proteomes" id="UP000322634">
    <property type="component" value="Unassembled WGS sequence"/>
</dbReference>
<dbReference type="CDD" id="cd17535">
    <property type="entry name" value="REC_NarL-like"/>
    <property type="match status" value="1"/>
</dbReference>
<dbReference type="PRINTS" id="PR00038">
    <property type="entry name" value="HTHLUXR"/>
</dbReference>
<dbReference type="GO" id="GO:0000160">
    <property type="term" value="P:phosphorelay signal transduction system"/>
    <property type="evidence" value="ECO:0007669"/>
    <property type="project" value="InterPro"/>
</dbReference>
<dbReference type="CDD" id="cd06170">
    <property type="entry name" value="LuxR_C_like"/>
    <property type="match status" value="1"/>
</dbReference>
<keyword evidence="2" id="KW-0805">Transcription regulation</keyword>
<evidence type="ECO:0000256" key="2">
    <source>
        <dbReference type="ARBA" id="ARBA00023015"/>
    </source>
</evidence>
<reference evidence="8 9" key="1">
    <citation type="submission" date="2019-08" db="EMBL/GenBank/DDBJ databases">
        <title>Actinomadura sp. nov. CYP1-5 isolated from mountain soil.</title>
        <authorList>
            <person name="Songsumanus A."/>
            <person name="Kuncharoen N."/>
            <person name="Kudo T."/>
            <person name="Yuki M."/>
            <person name="Igarashi Y."/>
            <person name="Tanasupawat S."/>
        </authorList>
    </citation>
    <scope>NUCLEOTIDE SEQUENCE [LARGE SCALE GENOMIC DNA]</scope>
    <source>
        <strain evidence="8 9">GKU157</strain>
    </source>
</reference>
<name>A0A5D0TSD0_9ACTN</name>
<keyword evidence="1 5" id="KW-0597">Phosphoprotein</keyword>
<dbReference type="GO" id="GO:0003677">
    <property type="term" value="F:DNA binding"/>
    <property type="evidence" value="ECO:0007669"/>
    <property type="project" value="UniProtKB-KW"/>
</dbReference>
<dbReference type="PROSITE" id="PS50043">
    <property type="entry name" value="HTH_LUXR_2"/>
    <property type="match status" value="1"/>
</dbReference>
<proteinExistence type="predicted"/>
<evidence type="ECO:0000313" key="8">
    <source>
        <dbReference type="EMBL" id="TYC08674.1"/>
    </source>
</evidence>
<dbReference type="SUPFAM" id="SSF46894">
    <property type="entry name" value="C-terminal effector domain of the bipartite response regulators"/>
    <property type="match status" value="1"/>
</dbReference>
<dbReference type="RefSeq" id="WP_148355047.1">
    <property type="nucleotide sequence ID" value="NZ_JBHSBF010000002.1"/>
</dbReference>
<dbReference type="PANTHER" id="PTHR43214">
    <property type="entry name" value="TWO-COMPONENT RESPONSE REGULATOR"/>
    <property type="match status" value="1"/>
</dbReference>
<dbReference type="InterPro" id="IPR000792">
    <property type="entry name" value="Tscrpt_reg_LuxR_C"/>
</dbReference>
<keyword evidence="4" id="KW-0804">Transcription</keyword>
<accession>A0A5D0TSD0</accession>
<dbReference type="OrthoDB" id="4321060at2"/>
<comment type="caution">
    <text evidence="8">The sequence shown here is derived from an EMBL/GenBank/DDBJ whole genome shotgun (WGS) entry which is preliminary data.</text>
</comment>
<protein>
    <submittedName>
        <fullName evidence="8">Response regulator transcription factor</fullName>
    </submittedName>
</protein>
<keyword evidence="9" id="KW-1185">Reference proteome</keyword>
<sequence length="224" mass="24058">MIRVLIADDQEMVRSGLRMVVDRHDDLRVVAFAGDGEQAVAAAFTHRPDVVVMDVRMPRLSGVEATGRLLRDWPHPGPPPRVIVLTTFDLDEYVHAALRAGASGFLLKNTSPDHLAGAVRAAVQGETTLAPSITDRLVRSYVASPPPVEDDPLELLTARETDVLLLIARGRSNAEIGAELGLSAPAVKSRANRIFARLGVTNRVQAALLAHRAGLLDHDDGPAP</sequence>
<dbReference type="InterPro" id="IPR001789">
    <property type="entry name" value="Sig_transdc_resp-reg_receiver"/>
</dbReference>
<dbReference type="Pfam" id="PF00072">
    <property type="entry name" value="Response_reg"/>
    <property type="match status" value="1"/>
</dbReference>
<dbReference type="SMART" id="SM00421">
    <property type="entry name" value="HTH_LUXR"/>
    <property type="match status" value="1"/>
</dbReference>
<dbReference type="Pfam" id="PF00196">
    <property type="entry name" value="GerE"/>
    <property type="match status" value="1"/>
</dbReference>
<dbReference type="InterPro" id="IPR016032">
    <property type="entry name" value="Sig_transdc_resp-reg_C-effctor"/>
</dbReference>
<organism evidence="8 9">
    <name type="scientific">Actinomadura syzygii</name>
    <dbReference type="NCBI Taxonomy" id="1427538"/>
    <lineage>
        <taxon>Bacteria</taxon>
        <taxon>Bacillati</taxon>
        <taxon>Actinomycetota</taxon>
        <taxon>Actinomycetes</taxon>
        <taxon>Streptosporangiales</taxon>
        <taxon>Thermomonosporaceae</taxon>
        <taxon>Actinomadura</taxon>
    </lineage>
</organism>
<dbReference type="InterPro" id="IPR058245">
    <property type="entry name" value="NreC/VraR/RcsB-like_REC"/>
</dbReference>
<evidence type="ECO:0000259" key="6">
    <source>
        <dbReference type="PROSITE" id="PS50043"/>
    </source>
</evidence>